<feature type="compositionally biased region" description="Polar residues" evidence="1">
    <location>
        <begin position="221"/>
        <end position="230"/>
    </location>
</feature>
<dbReference type="Proteomes" id="UP001642406">
    <property type="component" value="Unassembled WGS sequence"/>
</dbReference>
<feature type="compositionally biased region" description="Low complexity" evidence="1">
    <location>
        <begin position="234"/>
        <end position="245"/>
    </location>
</feature>
<feature type="region of interest" description="Disordered" evidence="1">
    <location>
        <begin position="114"/>
        <end position="262"/>
    </location>
</feature>
<dbReference type="EMBL" id="CAWUHC010000021">
    <property type="protein sequence ID" value="CAK7217604.1"/>
    <property type="molecule type" value="Genomic_DNA"/>
</dbReference>
<gene>
    <name evidence="2" type="ORF">SBRCBS47491_003215</name>
</gene>
<comment type="caution">
    <text evidence="2">The sequence shown here is derived from an EMBL/GenBank/DDBJ whole genome shotgun (WGS) entry which is preliminary data.</text>
</comment>
<feature type="compositionally biased region" description="Acidic residues" evidence="1">
    <location>
        <begin position="169"/>
        <end position="186"/>
    </location>
</feature>
<name>A0ABP0BEC2_9PEZI</name>
<reference evidence="2 3" key="1">
    <citation type="submission" date="2024-01" db="EMBL/GenBank/DDBJ databases">
        <authorList>
            <person name="Allen C."/>
            <person name="Tagirdzhanova G."/>
        </authorList>
    </citation>
    <scope>NUCLEOTIDE SEQUENCE [LARGE SCALE GENOMIC DNA]</scope>
</reference>
<keyword evidence="3" id="KW-1185">Reference proteome</keyword>
<evidence type="ECO:0000313" key="2">
    <source>
        <dbReference type="EMBL" id="CAK7217604.1"/>
    </source>
</evidence>
<feature type="compositionally biased region" description="Low complexity" evidence="1">
    <location>
        <begin position="68"/>
        <end position="87"/>
    </location>
</feature>
<evidence type="ECO:0000313" key="3">
    <source>
        <dbReference type="Proteomes" id="UP001642406"/>
    </source>
</evidence>
<feature type="compositionally biased region" description="Basic residues" evidence="1">
    <location>
        <begin position="195"/>
        <end position="208"/>
    </location>
</feature>
<proteinExistence type="predicted"/>
<protein>
    <submittedName>
        <fullName evidence="2">Uncharacterized protein</fullName>
    </submittedName>
</protein>
<accession>A0ABP0BEC2</accession>
<evidence type="ECO:0000256" key="1">
    <source>
        <dbReference type="SAM" id="MobiDB-lite"/>
    </source>
</evidence>
<feature type="compositionally biased region" description="Polar residues" evidence="1">
    <location>
        <begin position="135"/>
        <end position="146"/>
    </location>
</feature>
<sequence length="300" mass="32611">MSNKEATASTVPSSASAAYIPTHAGSDFGKVAIPTTYRNSLVFLYSGKASDKYQYRRHPQYYNDKGQSASHNAPANAATTTATSSPSRVAALGPAANFERLRLSVVNNFYAGDSSENLTDAVPMTPLSPAPLGNRRSSAPLIQSRSPESHRLLRKSRSSLAVTTVTCSDADDEKDDDFVDFDSSDEENSRTTKEQRRKLAKVPKKKNKRDTSTSQRRHSTPGHSPQTSVTELIVSPSTVSLSSVTARPQPLGDSCKKDGKDRLNSKMASLGVKVSEYIKPTTMPDNRLPTMQNIWVGRVD</sequence>
<organism evidence="2 3">
    <name type="scientific">Sporothrix bragantina</name>
    <dbReference type="NCBI Taxonomy" id="671064"/>
    <lineage>
        <taxon>Eukaryota</taxon>
        <taxon>Fungi</taxon>
        <taxon>Dikarya</taxon>
        <taxon>Ascomycota</taxon>
        <taxon>Pezizomycotina</taxon>
        <taxon>Sordariomycetes</taxon>
        <taxon>Sordariomycetidae</taxon>
        <taxon>Ophiostomatales</taxon>
        <taxon>Ophiostomataceae</taxon>
        <taxon>Sporothrix</taxon>
    </lineage>
</organism>
<feature type="region of interest" description="Disordered" evidence="1">
    <location>
        <begin position="62"/>
        <end position="87"/>
    </location>
</feature>